<dbReference type="EMBL" id="OY660883">
    <property type="protein sequence ID" value="CAJ1082048.1"/>
    <property type="molecule type" value="Genomic_DNA"/>
</dbReference>
<gene>
    <name evidence="3" type="ORF">XNOV1_A021218</name>
</gene>
<dbReference type="AlphaFoldDB" id="A0AAV1H867"/>
<accession>A0AAV1H867</accession>
<feature type="signal peptide" evidence="2">
    <location>
        <begin position="1"/>
        <end position="18"/>
    </location>
</feature>
<name>A0AAV1H867_XYRNO</name>
<feature type="chain" id="PRO_5043751663" evidence="2">
    <location>
        <begin position="19"/>
        <end position="276"/>
    </location>
</feature>
<evidence type="ECO:0000313" key="4">
    <source>
        <dbReference type="Proteomes" id="UP001178508"/>
    </source>
</evidence>
<organism evidence="3 4">
    <name type="scientific">Xyrichtys novacula</name>
    <name type="common">Pearly razorfish</name>
    <name type="synonym">Hemipteronotus novacula</name>
    <dbReference type="NCBI Taxonomy" id="13765"/>
    <lineage>
        <taxon>Eukaryota</taxon>
        <taxon>Metazoa</taxon>
        <taxon>Chordata</taxon>
        <taxon>Craniata</taxon>
        <taxon>Vertebrata</taxon>
        <taxon>Euteleostomi</taxon>
        <taxon>Actinopterygii</taxon>
        <taxon>Neopterygii</taxon>
        <taxon>Teleostei</taxon>
        <taxon>Neoteleostei</taxon>
        <taxon>Acanthomorphata</taxon>
        <taxon>Eupercaria</taxon>
        <taxon>Labriformes</taxon>
        <taxon>Labridae</taxon>
        <taxon>Xyrichtys</taxon>
    </lineage>
</organism>
<feature type="compositionally biased region" description="Polar residues" evidence="1">
    <location>
        <begin position="256"/>
        <end position="266"/>
    </location>
</feature>
<feature type="region of interest" description="Disordered" evidence="1">
    <location>
        <begin position="235"/>
        <end position="276"/>
    </location>
</feature>
<proteinExistence type="predicted"/>
<protein>
    <submittedName>
        <fullName evidence="3">Uncharacterized protein LOC119008276 isoform X5</fullName>
    </submittedName>
</protein>
<evidence type="ECO:0000256" key="1">
    <source>
        <dbReference type="SAM" id="MobiDB-lite"/>
    </source>
</evidence>
<dbReference type="Proteomes" id="UP001178508">
    <property type="component" value="Chromosome 20"/>
</dbReference>
<feature type="compositionally biased region" description="Basic and acidic residues" evidence="1">
    <location>
        <begin position="235"/>
        <end position="254"/>
    </location>
</feature>
<sequence length="276" mass="30387">MLLILIHFFDFSFSYTVSHRVLPSLVLKWESKLLSESPARLQQISNPQIPPGLTNVNKDPERHQREVRSEVEPHCIGSLWGPAVRKKLFCSTTRSISESQGDGGDQPLCRGAAISPRVQEESTIQYAACLPAPAQKGDPWIHAVCHTFTPSTLQCVRSNVQRAGGETRKEDVMLRMGFGDDVAAVDAASSSHFVPLSAMMRNRKVSDRPVPGESRGPEGTLLQGNILMKVPIDALNERTKTTRDTARKTDRRGDSAGSSPICSNASHWPLDMAFKD</sequence>
<keyword evidence="2" id="KW-0732">Signal</keyword>
<keyword evidence="4" id="KW-1185">Reference proteome</keyword>
<evidence type="ECO:0000313" key="3">
    <source>
        <dbReference type="EMBL" id="CAJ1082048.1"/>
    </source>
</evidence>
<evidence type="ECO:0000256" key="2">
    <source>
        <dbReference type="SAM" id="SignalP"/>
    </source>
</evidence>
<reference evidence="3" key="1">
    <citation type="submission" date="2023-08" db="EMBL/GenBank/DDBJ databases">
        <authorList>
            <person name="Alioto T."/>
            <person name="Alioto T."/>
            <person name="Gomez Garrido J."/>
        </authorList>
    </citation>
    <scope>NUCLEOTIDE SEQUENCE</scope>
</reference>